<keyword evidence="4" id="KW-1185">Reference proteome</keyword>
<evidence type="ECO:0000313" key="3">
    <source>
        <dbReference type="EMBL" id="KAJ5740425.1"/>
    </source>
</evidence>
<dbReference type="InterPro" id="IPR051091">
    <property type="entry name" value="O-Glucosyltr/Glycosyltrsf_90"/>
</dbReference>
<dbReference type="Proteomes" id="UP001215712">
    <property type="component" value="Unassembled WGS sequence"/>
</dbReference>
<organism evidence="3 4">
    <name type="scientific">Penicillium malachiteum</name>
    <dbReference type="NCBI Taxonomy" id="1324776"/>
    <lineage>
        <taxon>Eukaryota</taxon>
        <taxon>Fungi</taxon>
        <taxon>Dikarya</taxon>
        <taxon>Ascomycota</taxon>
        <taxon>Pezizomycotina</taxon>
        <taxon>Eurotiomycetes</taxon>
        <taxon>Eurotiomycetidae</taxon>
        <taxon>Eurotiales</taxon>
        <taxon>Aspergillaceae</taxon>
        <taxon>Penicillium</taxon>
    </lineage>
</organism>
<reference evidence="3" key="2">
    <citation type="submission" date="2023-01" db="EMBL/GenBank/DDBJ databases">
        <authorList>
            <person name="Petersen C."/>
        </authorList>
    </citation>
    <scope>NUCLEOTIDE SEQUENCE</scope>
    <source>
        <strain evidence="3">IBT 17514</strain>
    </source>
</reference>
<keyword evidence="1" id="KW-0732">Signal</keyword>
<dbReference type="InterPro" id="IPR006598">
    <property type="entry name" value="CAP10"/>
</dbReference>
<dbReference type="PANTHER" id="PTHR12203:SF104">
    <property type="entry name" value="PROTEIN CAP1, PUTATIVE (AFU_ORTHOLOGUE AFUA_1G05595)-RELATED"/>
    <property type="match status" value="1"/>
</dbReference>
<dbReference type="PANTHER" id="PTHR12203">
    <property type="entry name" value="KDEL LYS-ASP-GLU-LEU CONTAINING - RELATED"/>
    <property type="match status" value="1"/>
</dbReference>
<feature type="domain" description="Glycosyl transferase CAP10" evidence="2">
    <location>
        <begin position="306"/>
        <end position="592"/>
    </location>
</feature>
<feature type="chain" id="PRO_5041936953" description="Glycosyl transferase CAP10 domain-containing protein" evidence="1">
    <location>
        <begin position="31"/>
        <end position="600"/>
    </location>
</feature>
<comment type="caution">
    <text evidence="3">The sequence shown here is derived from an EMBL/GenBank/DDBJ whole genome shotgun (WGS) entry which is preliminary data.</text>
</comment>
<protein>
    <recommendedName>
        <fullName evidence="2">Glycosyl transferase CAP10 domain-containing protein</fullName>
    </recommendedName>
</protein>
<dbReference type="PROSITE" id="PS51257">
    <property type="entry name" value="PROKAR_LIPOPROTEIN"/>
    <property type="match status" value="1"/>
</dbReference>
<evidence type="ECO:0000313" key="4">
    <source>
        <dbReference type="Proteomes" id="UP001215712"/>
    </source>
</evidence>
<dbReference type="AlphaFoldDB" id="A0AAD6N1A4"/>
<gene>
    <name evidence="3" type="ORF">N7493_000297</name>
</gene>
<name>A0AAD6N1A4_9EURO</name>
<feature type="signal peptide" evidence="1">
    <location>
        <begin position="1"/>
        <end position="30"/>
    </location>
</feature>
<accession>A0AAD6N1A4</accession>
<dbReference type="Pfam" id="PF05686">
    <property type="entry name" value="Glyco_transf_90"/>
    <property type="match status" value="1"/>
</dbReference>
<sequence length="600" mass="69445">MPSPDGRMRTQRLIILLAIVLLACFSIVYLHPADPPRQPVSIPPPEPIKHAQLHDAGQIFMPESSHPVTKLIENAGEQFNYVRSRQSTTLKEAVEEYKRRYKMHPPPNFDKWFYFAQSKGVQLIDEFDSIYHSLLPFWALKPATIRERARETLGFDNSVLGILIRDGKITLNEGGGDGREWQRKATAGMMASFIKYLPDMDLVFNVHDEPRVVIPGDDLQRLVQTATDQVIPAAFQETFPTNEWSPRASDLNKGDRIEEVRTTRFNRFAHQPTWTNSRISCPIDSPARSLDEAAPDNEDPYAYGELGFIYNTTAFSDICLSPSLRYSYGFFDRPNAFDVVHDLFPIFSQSKISSFQDILYPSPWYWADKVPYAKHKDYNWEAKTNRMYWRGSTTGGFSRAGGWRRQHRQQFVDSVNSLGMTKILTRQADGMWVSKLAKQEEFRDVFDVKFTFVGQCDPDDCHAQEEYFEVVKAAGQQDAWAHKFLVDVDGNAFSGRFYAFLHSNSFVYKVALFREWHDEWLKPWVHYAPLSLKGHEYTESMRYFLAEEEGRKAAPLIAAQGQDWAQKVLRNEDLEVWFFRLLLEYGRLVDDNRERLGFSL</sequence>
<dbReference type="SMART" id="SM00672">
    <property type="entry name" value="CAP10"/>
    <property type="match status" value="1"/>
</dbReference>
<evidence type="ECO:0000259" key="2">
    <source>
        <dbReference type="SMART" id="SM00672"/>
    </source>
</evidence>
<proteinExistence type="predicted"/>
<dbReference type="EMBL" id="JAQJAN010000001">
    <property type="protein sequence ID" value="KAJ5740425.1"/>
    <property type="molecule type" value="Genomic_DNA"/>
</dbReference>
<evidence type="ECO:0000256" key="1">
    <source>
        <dbReference type="SAM" id="SignalP"/>
    </source>
</evidence>
<reference evidence="3" key="1">
    <citation type="journal article" date="2023" name="IMA Fungus">
        <title>Comparative genomic study of the Penicillium genus elucidates a diverse pangenome and 15 lateral gene transfer events.</title>
        <authorList>
            <person name="Petersen C."/>
            <person name="Sorensen T."/>
            <person name="Nielsen M.R."/>
            <person name="Sondergaard T.E."/>
            <person name="Sorensen J.L."/>
            <person name="Fitzpatrick D.A."/>
            <person name="Frisvad J.C."/>
            <person name="Nielsen K.L."/>
        </authorList>
    </citation>
    <scope>NUCLEOTIDE SEQUENCE</scope>
    <source>
        <strain evidence="3">IBT 17514</strain>
    </source>
</reference>